<evidence type="ECO:0000256" key="4">
    <source>
        <dbReference type="RuleBase" id="RU366020"/>
    </source>
</evidence>
<dbReference type="InterPro" id="IPR001932">
    <property type="entry name" value="PPM-type_phosphatase-like_dom"/>
</dbReference>
<dbReference type="Gene3D" id="3.60.40.10">
    <property type="entry name" value="PPM-type phosphatase domain"/>
    <property type="match status" value="1"/>
</dbReference>
<keyword evidence="1 4" id="KW-0479">Metal-binding</keyword>
<keyword evidence="4" id="KW-0904">Protein phosphatase</keyword>
<dbReference type="InterPro" id="IPR036457">
    <property type="entry name" value="PPM-type-like_dom_sf"/>
</dbReference>
<dbReference type="EC" id="3.1.3.16" evidence="4"/>
<protein>
    <recommendedName>
        <fullName evidence="4">Protein phosphatase</fullName>
        <ecNumber evidence="4">3.1.3.16</ecNumber>
    </recommendedName>
</protein>
<evidence type="ECO:0000313" key="7">
    <source>
        <dbReference type="EnsemblPlants" id="OB02G32450.1"/>
    </source>
</evidence>
<evidence type="ECO:0000256" key="1">
    <source>
        <dbReference type="ARBA" id="ARBA00022723"/>
    </source>
</evidence>
<keyword evidence="4" id="KW-0460">Magnesium</keyword>
<dbReference type="GO" id="GO:0004722">
    <property type="term" value="F:protein serine/threonine phosphatase activity"/>
    <property type="evidence" value="ECO:0007669"/>
    <property type="project" value="UniProtKB-EC"/>
</dbReference>
<dbReference type="PANTHER" id="PTHR12320:SF81">
    <property type="entry name" value="PROTEIN PHOSPHATASE 2C 23-RELATED"/>
    <property type="match status" value="1"/>
</dbReference>
<dbReference type="HOGENOM" id="CLU_029404_3_1_1"/>
<dbReference type="EnsemblPlants" id="OB02G32450.1">
    <property type="protein sequence ID" value="OB02G32450.1"/>
    <property type="gene ID" value="OB02G32450"/>
</dbReference>
<dbReference type="GO" id="GO:0046872">
    <property type="term" value="F:metal ion binding"/>
    <property type="evidence" value="ECO:0007669"/>
    <property type="project" value="UniProtKB-UniRule"/>
</dbReference>
<dbReference type="eggNOG" id="KOG1379">
    <property type="taxonomic scope" value="Eukaryota"/>
</dbReference>
<keyword evidence="4" id="KW-0464">Manganese</keyword>
<dbReference type="SUPFAM" id="SSF81606">
    <property type="entry name" value="PP2C-like"/>
    <property type="match status" value="1"/>
</dbReference>
<dbReference type="Proteomes" id="UP000006038">
    <property type="component" value="Unassembled WGS sequence"/>
</dbReference>
<comment type="catalytic activity">
    <reaction evidence="3 4">
        <text>O-phospho-L-threonyl-[protein] + H2O = L-threonyl-[protein] + phosphate</text>
        <dbReference type="Rhea" id="RHEA:47004"/>
        <dbReference type="Rhea" id="RHEA-COMP:11060"/>
        <dbReference type="Rhea" id="RHEA-COMP:11605"/>
        <dbReference type="ChEBI" id="CHEBI:15377"/>
        <dbReference type="ChEBI" id="CHEBI:30013"/>
        <dbReference type="ChEBI" id="CHEBI:43474"/>
        <dbReference type="ChEBI" id="CHEBI:61977"/>
        <dbReference type="EC" id="3.1.3.16"/>
    </reaction>
</comment>
<evidence type="ECO:0000256" key="5">
    <source>
        <dbReference type="SAM" id="MobiDB-lite"/>
    </source>
</evidence>
<evidence type="ECO:0000259" key="6">
    <source>
        <dbReference type="PROSITE" id="PS51746"/>
    </source>
</evidence>
<comment type="cofactor">
    <cofactor evidence="4">
        <name>Mg(2+)</name>
        <dbReference type="ChEBI" id="CHEBI:18420"/>
    </cofactor>
</comment>
<feature type="region of interest" description="Disordered" evidence="5">
    <location>
        <begin position="61"/>
        <end position="94"/>
    </location>
</feature>
<comment type="similarity">
    <text evidence="4">Belongs to the PP2C family.</text>
</comment>
<dbReference type="InterPro" id="IPR039123">
    <property type="entry name" value="PPTC7"/>
</dbReference>
<dbReference type="SMART" id="SM00332">
    <property type="entry name" value="PP2Cc"/>
    <property type="match status" value="1"/>
</dbReference>
<accession>J3LF28</accession>
<dbReference type="AlphaFoldDB" id="J3LF28"/>
<dbReference type="Gramene" id="OB02G32450.1">
    <property type="protein sequence ID" value="OB02G32450.1"/>
    <property type="gene ID" value="OB02G32450"/>
</dbReference>
<reference evidence="7" key="1">
    <citation type="submission" date="2013-04" db="UniProtKB">
        <authorList>
            <consortium name="EnsemblPlants"/>
        </authorList>
    </citation>
    <scope>IDENTIFICATION</scope>
</reference>
<dbReference type="PROSITE" id="PS51746">
    <property type="entry name" value="PPM_2"/>
    <property type="match status" value="1"/>
</dbReference>
<organism evidence="7">
    <name type="scientific">Oryza brachyantha</name>
    <name type="common">malo sina</name>
    <dbReference type="NCBI Taxonomy" id="4533"/>
    <lineage>
        <taxon>Eukaryota</taxon>
        <taxon>Viridiplantae</taxon>
        <taxon>Streptophyta</taxon>
        <taxon>Embryophyta</taxon>
        <taxon>Tracheophyta</taxon>
        <taxon>Spermatophyta</taxon>
        <taxon>Magnoliopsida</taxon>
        <taxon>Liliopsida</taxon>
        <taxon>Poales</taxon>
        <taxon>Poaceae</taxon>
        <taxon>BOP clade</taxon>
        <taxon>Oryzoideae</taxon>
        <taxon>Oryzeae</taxon>
        <taxon>Oryzinae</taxon>
        <taxon>Oryza</taxon>
    </lineage>
</organism>
<proteinExistence type="inferred from homology"/>
<name>J3LF28_ORYBR</name>
<comment type="catalytic activity">
    <reaction evidence="2 4">
        <text>O-phospho-L-seryl-[protein] + H2O = L-seryl-[protein] + phosphate</text>
        <dbReference type="Rhea" id="RHEA:20629"/>
        <dbReference type="Rhea" id="RHEA-COMP:9863"/>
        <dbReference type="Rhea" id="RHEA-COMP:11604"/>
        <dbReference type="ChEBI" id="CHEBI:15377"/>
        <dbReference type="ChEBI" id="CHEBI:29999"/>
        <dbReference type="ChEBI" id="CHEBI:43474"/>
        <dbReference type="ChEBI" id="CHEBI:83421"/>
        <dbReference type="EC" id="3.1.3.16"/>
    </reaction>
</comment>
<dbReference type="OMA" id="ANPATCG"/>
<evidence type="ECO:0000256" key="2">
    <source>
        <dbReference type="ARBA" id="ARBA00047761"/>
    </source>
</evidence>
<keyword evidence="4" id="KW-0378">Hydrolase</keyword>
<evidence type="ECO:0000256" key="3">
    <source>
        <dbReference type="ARBA" id="ARBA00048336"/>
    </source>
</evidence>
<sequence>MAMEKTGSIELGDAGGASVRSTITTVKLLVALCSDSDCIPDTWYMHVPARTLAKMEARMEKLKPKQEQDGDDEGRDGGGGGDGDGEGEGEGEGEKALRMDWASCYVPYHDEDAHFGHDGPGVVGVADGVGGFRRYCKDAGAFARGLMTSALAQVVAMEPGTPVCPYALLERAYDETVESGAPGASTAVILSLAGDVLKWAYIGDSGFAVLRGGKVVECSVPQQEHFNAPYYLRRGGGKSITEVKASEMRVRNGDVVVAGTDGLFDNMSDADLEKIVQIGTALGFSSRTMADVIGGAAFEMSRCTGKDSPFAVESWKQERVERHRYGGKADDITVVVARIL</sequence>
<dbReference type="PANTHER" id="PTHR12320">
    <property type="entry name" value="PROTEIN PHOSPHATASE 2C"/>
    <property type="match status" value="1"/>
</dbReference>
<evidence type="ECO:0000313" key="8">
    <source>
        <dbReference type="Proteomes" id="UP000006038"/>
    </source>
</evidence>
<feature type="domain" description="PPM-type phosphatase" evidence="6">
    <location>
        <begin position="91"/>
        <end position="339"/>
    </location>
</feature>
<keyword evidence="8" id="KW-1185">Reference proteome</keyword>
<comment type="cofactor">
    <cofactor evidence="4">
        <name>Mn(2+)</name>
        <dbReference type="ChEBI" id="CHEBI:29035"/>
    </cofactor>
</comment>